<keyword evidence="3" id="KW-1185">Reference proteome</keyword>
<dbReference type="InterPro" id="IPR001870">
    <property type="entry name" value="B30.2/SPRY"/>
</dbReference>
<dbReference type="SUPFAM" id="SSF49899">
    <property type="entry name" value="Concanavalin A-like lectins/glucanases"/>
    <property type="match status" value="1"/>
</dbReference>
<dbReference type="RefSeq" id="WP_307231985.1">
    <property type="nucleotide sequence ID" value="NZ_JAUSTT010000026.1"/>
</dbReference>
<dbReference type="Proteomes" id="UP001223586">
    <property type="component" value="Unassembled WGS sequence"/>
</dbReference>
<dbReference type="InterPro" id="IPR043136">
    <property type="entry name" value="B30.2/SPRY_sf"/>
</dbReference>
<evidence type="ECO:0000313" key="3">
    <source>
        <dbReference type="Proteomes" id="UP001223586"/>
    </source>
</evidence>
<evidence type="ECO:0000313" key="2">
    <source>
        <dbReference type="EMBL" id="MDQ0177732.1"/>
    </source>
</evidence>
<protein>
    <recommendedName>
        <fullName evidence="1">B30.2/SPRY domain-containing protein</fullName>
    </recommendedName>
</protein>
<name>A0ABT9WWY7_9BACI</name>
<accession>A0ABT9WWY7</accession>
<evidence type="ECO:0000259" key="1">
    <source>
        <dbReference type="PROSITE" id="PS50188"/>
    </source>
</evidence>
<dbReference type="Gene3D" id="2.60.120.920">
    <property type="match status" value="1"/>
</dbReference>
<sequence length="835" mass="93562">MARLGQVLAVPESGWKRTEPNVSNIKTVGGGSGWKSNSGYDYGTSNPTEAKFIFQVAGTDTVRLMTFPHANRTNINIRFNRGLWELIDNNSINGNPNTFKYEKTGLDINETYLVELEPIESKGWFAIDAIDIKTNGRFLHPDEVTDPKDLAIGKRIRCHYQTVSGQVGVFSNLGKETSDFIPSESSAIPNGDFYFICVDRDQLGRWKLIADRNIQHSISWDVLNSAGIASGSGVLDKNIRLTYSFSTGKMSGKGISISENSTRIKTSNSSVGGLTANPIYYNTGKLYFEIEYLAGNTSAVSFGLTTSNFNVDRVMNSQPSSAYLSAYQYFYDGQYSHLKKGNIVGISVDTRNGKMRIDVNGQLKKSIDIGNKIKTEPLYPFFSTWTSNSMEFRFNFGEKPFVYMDTLEEGYIPCNEAYYELMENGDTSFRLLTGGINTSDKDNEWDKYIVKSDLEGRVTPGDNNVWNWNNNSPSWTSTTQTNALRRVRRGGAGEGVGAYYGDRAVFSETSRTGDSSGFRPVLLIENLLVAAIISDRDSYLISRDGRVGMNLIIKPTMDDFKWMLTARIDQKVFYISEEYEGEQALIVKIPPHLFKSIEEKEVTIEFWVNEKIRNTLVVKAKIANQTPTIEMGLNEYTLKIDIVDADGDPFYYEIKLNKKELLSSGSVVGATRLTKYLNSSNLLIGQQNEIEVRVVDHYGGKDSRVLTFEGKYHGLMFSDERGEFYSNDLGEILKKLMISGVYAGEDSDIFTIKLINTHNYPIKDLKLLIDYYEPTNGTDISISKSNDPYKGDDVLAYSEEIASEDAVTFYLQLHTLEGSVGTGKFKVRATARRAS</sequence>
<feature type="domain" description="B30.2/SPRY" evidence="1">
    <location>
        <begin position="223"/>
        <end position="401"/>
    </location>
</feature>
<gene>
    <name evidence="2" type="ORF">J2S08_003613</name>
</gene>
<dbReference type="PROSITE" id="PS50188">
    <property type="entry name" value="B302_SPRY"/>
    <property type="match status" value="1"/>
</dbReference>
<comment type="caution">
    <text evidence="2">The sequence shown here is derived from an EMBL/GenBank/DDBJ whole genome shotgun (WGS) entry which is preliminary data.</text>
</comment>
<reference evidence="2 3" key="1">
    <citation type="submission" date="2023-07" db="EMBL/GenBank/DDBJ databases">
        <title>Genomic Encyclopedia of Type Strains, Phase IV (KMG-IV): sequencing the most valuable type-strain genomes for metagenomic binning, comparative biology and taxonomic classification.</title>
        <authorList>
            <person name="Goeker M."/>
        </authorList>
    </citation>
    <scope>NUCLEOTIDE SEQUENCE [LARGE SCALE GENOMIC DNA]</scope>
    <source>
        <strain evidence="2 3">DSM 23837</strain>
    </source>
</reference>
<organism evidence="2 3">
    <name type="scientific">Bacillus chungangensis</name>
    <dbReference type="NCBI Taxonomy" id="587633"/>
    <lineage>
        <taxon>Bacteria</taxon>
        <taxon>Bacillati</taxon>
        <taxon>Bacillota</taxon>
        <taxon>Bacilli</taxon>
        <taxon>Bacillales</taxon>
        <taxon>Bacillaceae</taxon>
        <taxon>Bacillus</taxon>
    </lineage>
</organism>
<proteinExistence type="predicted"/>
<dbReference type="InterPro" id="IPR013320">
    <property type="entry name" value="ConA-like_dom_sf"/>
</dbReference>
<dbReference type="EMBL" id="JAUSTT010000026">
    <property type="protein sequence ID" value="MDQ0177732.1"/>
    <property type="molecule type" value="Genomic_DNA"/>
</dbReference>